<sequence length="285" mass="31051">MSSHNNSDSEDLDLILHQPQAKSAKGNLINGSVWTPIATGPSLPLTEINRILSKTSVVHKPASAPKCRSRRISQAKKKIAKGTARTSRAKSSNVPKLLDCLPLLDRTDPSNNKETSPSTMNSETPLSNAPEGLKKGLLVDPLMQALDHDPTMELDTLFGLDQRLSQDTGISPSLINSQEASRALESCRSTPVLAPIERQRVPNLSSNLGTSEEQHLQSSQRANVPLPNLTPMANPMSEEAEAVAAILDGQWSIFMKAWNLNNTHTMRTTLMQATSSQLLLQELLR</sequence>
<name>A0A2N5TN89_9BASI</name>
<organism evidence="2 3">
    <name type="scientific">Puccinia coronata f. sp. avenae</name>
    <dbReference type="NCBI Taxonomy" id="200324"/>
    <lineage>
        <taxon>Eukaryota</taxon>
        <taxon>Fungi</taxon>
        <taxon>Dikarya</taxon>
        <taxon>Basidiomycota</taxon>
        <taxon>Pucciniomycotina</taxon>
        <taxon>Pucciniomycetes</taxon>
        <taxon>Pucciniales</taxon>
        <taxon>Pucciniaceae</taxon>
        <taxon>Puccinia</taxon>
    </lineage>
</organism>
<comment type="caution">
    <text evidence="2">The sequence shown here is derived from an EMBL/GenBank/DDBJ whole genome shotgun (WGS) entry which is preliminary data.</text>
</comment>
<protein>
    <submittedName>
        <fullName evidence="2">Uncharacterized protein</fullName>
    </submittedName>
</protein>
<gene>
    <name evidence="2" type="ORF">PCANC_26899</name>
</gene>
<reference evidence="2 3" key="1">
    <citation type="submission" date="2017-11" db="EMBL/GenBank/DDBJ databases">
        <title>De novo assembly and phasing of dikaryotic genomes from two isolates of Puccinia coronata f. sp. avenae, the causal agent of oat crown rust.</title>
        <authorList>
            <person name="Miller M.E."/>
            <person name="Zhang Y."/>
            <person name="Omidvar V."/>
            <person name="Sperschneider J."/>
            <person name="Schwessinger B."/>
            <person name="Raley C."/>
            <person name="Palmer J.M."/>
            <person name="Garnica D."/>
            <person name="Upadhyaya N."/>
            <person name="Rathjen J."/>
            <person name="Taylor J.M."/>
            <person name="Park R.F."/>
            <person name="Dodds P.N."/>
            <person name="Hirsch C.D."/>
            <person name="Kianian S.F."/>
            <person name="Figueroa M."/>
        </authorList>
    </citation>
    <scope>NUCLEOTIDE SEQUENCE [LARGE SCALE GENOMIC DNA]</scope>
    <source>
        <strain evidence="2">12NC29</strain>
    </source>
</reference>
<evidence type="ECO:0000256" key="1">
    <source>
        <dbReference type="SAM" id="MobiDB-lite"/>
    </source>
</evidence>
<evidence type="ECO:0000313" key="2">
    <source>
        <dbReference type="EMBL" id="PLW26967.1"/>
    </source>
</evidence>
<dbReference type="EMBL" id="PGCJ01000511">
    <property type="protein sequence ID" value="PLW26967.1"/>
    <property type="molecule type" value="Genomic_DNA"/>
</dbReference>
<keyword evidence="3" id="KW-1185">Reference proteome</keyword>
<feature type="compositionally biased region" description="Polar residues" evidence="1">
    <location>
        <begin position="109"/>
        <end position="127"/>
    </location>
</feature>
<dbReference type="Proteomes" id="UP000235388">
    <property type="component" value="Unassembled WGS sequence"/>
</dbReference>
<proteinExistence type="predicted"/>
<accession>A0A2N5TN89</accession>
<evidence type="ECO:0000313" key="3">
    <source>
        <dbReference type="Proteomes" id="UP000235388"/>
    </source>
</evidence>
<dbReference type="AlphaFoldDB" id="A0A2N5TN89"/>
<feature type="region of interest" description="Disordered" evidence="1">
    <location>
        <begin position="101"/>
        <end position="133"/>
    </location>
</feature>
<dbReference type="OrthoDB" id="2511178at2759"/>